<gene>
    <name evidence="1" type="primary">AIDL2</name>
</gene>
<dbReference type="GO" id="GO:0008270">
    <property type="term" value="F:zinc ion binding"/>
    <property type="evidence" value="ECO:0007669"/>
    <property type="project" value="InterPro"/>
</dbReference>
<accession>A0A2U8JQ41</accession>
<dbReference type="InterPro" id="IPR016193">
    <property type="entry name" value="Cytidine_deaminase-like"/>
</dbReference>
<dbReference type="Gene3D" id="3.40.140.10">
    <property type="entry name" value="Cytidine Deaminase, domain 2"/>
    <property type="match status" value="1"/>
</dbReference>
<dbReference type="AlphaFoldDB" id="A0A2U8JQ41"/>
<dbReference type="SUPFAM" id="SSF53927">
    <property type="entry name" value="Cytidine deaminase-like"/>
    <property type="match status" value="1"/>
</dbReference>
<dbReference type="EMBL" id="MH106907">
    <property type="protein sequence ID" value="AWK77802.1"/>
    <property type="molecule type" value="mRNA"/>
</dbReference>
<dbReference type="SMR" id="A0A2U8JQ41"/>
<dbReference type="Pfam" id="PF18750">
    <property type="entry name" value="SNAD4"/>
    <property type="match status" value="1"/>
</dbReference>
<dbReference type="GO" id="GO:0016787">
    <property type="term" value="F:hydrolase activity"/>
    <property type="evidence" value="ECO:0007669"/>
    <property type="project" value="InterPro"/>
</dbReference>
<dbReference type="PROSITE" id="PS00903">
    <property type="entry name" value="CYT_DCMP_DEAMINASES_1"/>
    <property type="match status" value="1"/>
</dbReference>
<reference evidence="1" key="1">
    <citation type="journal article" date="2018" name="Nat. Commun.">
        <title>AID/APOBEC-like cytidine deaminases are ancient innate immune mediators in invertebrates.</title>
        <authorList>
            <person name="Liu M.-C."/>
            <person name="Liao W.-Y."/>
            <person name="Buckley K.M."/>
            <person name="Yang S.Y."/>
            <person name="Rast J.P."/>
            <person name="Fugmann S.D."/>
        </authorList>
    </citation>
    <scope>NUCLEOTIDE SEQUENCE</scope>
</reference>
<name>A0A2U8JQ41_LINAN</name>
<protein>
    <submittedName>
        <fullName evidence="1">AID-like deaminase 2</fullName>
    </submittedName>
</protein>
<evidence type="ECO:0000313" key="1">
    <source>
        <dbReference type="EMBL" id="AWK77802.1"/>
    </source>
</evidence>
<proteinExistence type="evidence at transcript level"/>
<dbReference type="InterPro" id="IPR016192">
    <property type="entry name" value="APOBEC/CMP_deaminase_Zn-bd"/>
</dbReference>
<organism evidence="1">
    <name type="scientific">Lingula anatina</name>
    <name type="common">Brachiopod</name>
    <name type="synonym">Lingula unguis</name>
    <dbReference type="NCBI Taxonomy" id="7574"/>
    <lineage>
        <taxon>Eukaryota</taxon>
        <taxon>Metazoa</taxon>
        <taxon>Spiralia</taxon>
        <taxon>Lophotrochozoa</taxon>
        <taxon>Brachiopoda</taxon>
        <taxon>Linguliformea</taxon>
        <taxon>Lingulata</taxon>
        <taxon>Lingulida</taxon>
        <taxon>Linguloidea</taxon>
        <taxon>Lingulidae</taxon>
        <taxon>Lingula</taxon>
    </lineage>
</organism>
<sequence>MNSVSAADTAMAMHSVLFESATDIMDTFERSGPHFPDRNWPTDSYCVFKCTLEKLPRSFIFTDNQDGHAEEQAVNFLAKNIKSLKPQKIRFYLNWSPCARCCSLFLNFSRIITEKKLSIDLEIVFRGLYEISRPSCKGLPCDCAVRKPEHVQKLHALWRCEHVTVRTFIEEDWKTLVQLLHNNAATKHDDALLRRDFEQLMTEQENKKRDEKKNKN</sequence>